<keyword evidence="4" id="KW-0472">Membrane</keyword>
<dbReference type="STRING" id="369401.SAMN05428642_103148"/>
<dbReference type="InterPro" id="IPR012944">
    <property type="entry name" value="SusD_RagB_dom"/>
</dbReference>
<dbReference type="Gene3D" id="1.25.40.390">
    <property type="match status" value="1"/>
</dbReference>
<evidence type="ECO:0000256" key="1">
    <source>
        <dbReference type="ARBA" id="ARBA00004442"/>
    </source>
</evidence>
<keyword evidence="3 6" id="KW-0732">Signal</keyword>
<evidence type="ECO:0000256" key="5">
    <source>
        <dbReference type="ARBA" id="ARBA00023237"/>
    </source>
</evidence>
<dbReference type="RefSeq" id="WP_245794846.1">
    <property type="nucleotide sequence ID" value="NZ_FPKV01000003.1"/>
</dbReference>
<dbReference type="AlphaFoldDB" id="A0A1K2IM70"/>
<dbReference type="SUPFAM" id="SSF48452">
    <property type="entry name" value="TPR-like"/>
    <property type="match status" value="1"/>
</dbReference>
<organism evidence="9 10">
    <name type="scientific">Flaviramulus basaltis</name>
    <dbReference type="NCBI Taxonomy" id="369401"/>
    <lineage>
        <taxon>Bacteria</taxon>
        <taxon>Pseudomonadati</taxon>
        <taxon>Bacteroidota</taxon>
        <taxon>Flavobacteriia</taxon>
        <taxon>Flavobacteriales</taxon>
        <taxon>Flavobacteriaceae</taxon>
        <taxon>Flaviramulus</taxon>
    </lineage>
</organism>
<dbReference type="GO" id="GO:0009279">
    <property type="term" value="C:cell outer membrane"/>
    <property type="evidence" value="ECO:0007669"/>
    <property type="project" value="UniProtKB-SubCell"/>
</dbReference>
<keyword evidence="5" id="KW-0998">Cell outer membrane</keyword>
<keyword evidence="10" id="KW-1185">Reference proteome</keyword>
<evidence type="ECO:0000256" key="3">
    <source>
        <dbReference type="ARBA" id="ARBA00022729"/>
    </source>
</evidence>
<reference evidence="9 10" key="1">
    <citation type="submission" date="2016-10" db="EMBL/GenBank/DDBJ databases">
        <authorList>
            <person name="de Groot N.N."/>
        </authorList>
    </citation>
    <scope>NUCLEOTIDE SEQUENCE [LARGE SCALE GENOMIC DNA]</scope>
    <source>
        <strain evidence="9 10">DSM 18180</strain>
    </source>
</reference>
<evidence type="ECO:0000259" key="7">
    <source>
        <dbReference type="Pfam" id="PF07980"/>
    </source>
</evidence>
<feature type="signal peptide" evidence="6">
    <location>
        <begin position="1"/>
        <end position="32"/>
    </location>
</feature>
<gene>
    <name evidence="9" type="ORF">SAMN05428642_103148</name>
</gene>
<comment type="similarity">
    <text evidence="2">Belongs to the SusD family.</text>
</comment>
<evidence type="ECO:0000256" key="6">
    <source>
        <dbReference type="SAM" id="SignalP"/>
    </source>
</evidence>
<feature type="domain" description="SusD-like N-terminal" evidence="8">
    <location>
        <begin position="97"/>
        <end position="236"/>
    </location>
</feature>
<dbReference type="PROSITE" id="PS51257">
    <property type="entry name" value="PROKAR_LIPOPROTEIN"/>
    <property type="match status" value="1"/>
</dbReference>
<evidence type="ECO:0000313" key="10">
    <source>
        <dbReference type="Proteomes" id="UP000182544"/>
    </source>
</evidence>
<evidence type="ECO:0000259" key="8">
    <source>
        <dbReference type="Pfam" id="PF14322"/>
    </source>
</evidence>
<dbReference type="InterPro" id="IPR011990">
    <property type="entry name" value="TPR-like_helical_dom_sf"/>
</dbReference>
<evidence type="ECO:0000313" key="9">
    <source>
        <dbReference type="EMBL" id="SFZ93463.1"/>
    </source>
</evidence>
<name>A0A1K2IM70_9FLAO</name>
<comment type="subcellular location">
    <subcellularLocation>
        <location evidence="1">Cell outer membrane</location>
    </subcellularLocation>
</comment>
<protein>
    <submittedName>
        <fullName evidence="9">Starch-binding associating with outer membrane</fullName>
    </submittedName>
</protein>
<dbReference type="InterPro" id="IPR033985">
    <property type="entry name" value="SusD-like_N"/>
</dbReference>
<dbReference type="Pfam" id="PF07980">
    <property type="entry name" value="SusD_RagB"/>
    <property type="match status" value="1"/>
</dbReference>
<accession>A0A1K2IM70</accession>
<feature type="chain" id="PRO_5013154206" evidence="6">
    <location>
        <begin position="33"/>
        <end position="588"/>
    </location>
</feature>
<evidence type="ECO:0000256" key="4">
    <source>
        <dbReference type="ARBA" id="ARBA00023136"/>
    </source>
</evidence>
<dbReference type="Pfam" id="PF14322">
    <property type="entry name" value="SusD-like_3"/>
    <property type="match status" value="1"/>
</dbReference>
<proteinExistence type="inferred from homology"/>
<evidence type="ECO:0000256" key="2">
    <source>
        <dbReference type="ARBA" id="ARBA00006275"/>
    </source>
</evidence>
<dbReference type="EMBL" id="FPKV01000003">
    <property type="protein sequence ID" value="SFZ93463.1"/>
    <property type="molecule type" value="Genomic_DNA"/>
</dbReference>
<dbReference type="Proteomes" id="UP000182544">
    <property type="component" value="Unassembled WGS sequence"/>
</dbReference>
<sequence>MKKIIYNKNMKKTFLSVLAAAALIVATFQSCNSDLEVPLQGTFSADVIPYDVDWVTSQVTTAYGMLDGNLDQSDPWRSAASNWIYGEVSSDNAYKGSTLGDQPVMNGAEWYQATANENNFYGYKWNAIYEGVARANEAIRGVALGVEKGNLTAGEAASLEAEARFLRAHYHFEAKKMWENIPYVFETDTESKPNTLDSWTPMEDDFQYAIDNLPPSSRFTGGANSWSAKAYLAKVHMYQLDYAAAKPILNDVITSGPYSLAPKYSDNFNALTNNSSESIFAVQNTVGDGPSNDENGNWGDALNLPNDTPVGGGGSCCGFYQPSQNLVNAYKTDASGLPLLDTFNNTDVTNDDGLADSAPFTPYTGELDPRLDWKVGRRGLDINGWGIMPGASWIRDPANGGPYIQKVTVWRADQMGDSGIDAPNAWAGGVSSMNTNIIRYAEVLLWRAEIMAAEAEGDMGASLVDEVRSRAANPADFYPEVDANGDATGDPAANYVISTYGSFASQAEAIKAVAYEYRIETALEGHRFFDLVRRGDAATVLSAYLTVEKTKRDHLSSASFTPGKSERYPIPNQTIAVSNGQIVQNTGY</sequence>
<feature type="domain" description="RagB/SusD" evidence="7">
    <location>
        <begin position="277"/>
        <end position="588"/>
    </location>
</feature>